<dbReference type="KEGG" id="mcoo:MCOO_09290"/>
<keyword evidence="4" id="KW-0560">Oxidoreductase</keyword>
<reference evidence="7 8" key="1">
    <citation type="journal article" date="2019" name="Emerg. Microbes Infect.">
        <title>Comprehensive subspecies identification of 175 nontuberculous mycobacteria species based on 7547 genomic profiles.</title>
        <authorList>
            <person name="Matsumoto Y."/>
            <person name="Kinjo T."/>
            <person name="Motooka D."/>
            <person name="Nabeya D."/>
            <person name="Jung N."/>
            <person name="Uechi K."/>
            <person name="Horii T."/>
            <person name="Iida T."/>
            <person name="Fujita J."/>
            <person name="Nakamura S."/>
        </authorList>
    </citation>
    <scope>NUCLEOTIDE SEQUENCE [LARGE SCALE GENOMIC DNA]</scope>
    <source>
        <strain evidence="7 8">JCM 12404</strain>
    </source>
</reference>
<dbReference type="SUPFAM" id="SSF51197">
    <property type="entry name" value="Clavaminate synthase-like"/>
    <property type="match status" value="1"/>
</dbReference>
<proteinExistence type="inferred from homology"/>
<dbReference type="EMBL" id="AP022569">
    <property type="protein sequence ID" value="BBX44914.1"/>
    <property type="molecule type" value="Genomic_DNA"/>
</dbReference>
<dbReference type="Proteomes" id="UP000465866">
    <property type="component" value="Chromosome"/>
</dbReference>
<dbReference type="PANTHER" id="PTHR30468:SF1">
    <property type="entry name" value="ALPHA-KETOGLUTARATE-DEPENDENT SULFONATE DIOXYGENASE"/>
    <property type="match status" value="1"/>
</dbReference>
<evidence type="ECO:0000256" key="1">
    <source>
        <dbReference type="ARBA" id="ARBA00005896"/>
    </source>
</evidence>
<dbReference type="Gene3D" id="3.60.130.10">
    <property type="entry name" value="Clavaminate synthase-like"/>
    <property type="match status" value="1"/>
</dbReference>
<dbReference type="GO" id="GO:0005737">
    <property type="term" value="C:cytoplasm"/>
    <property type="evidence" value="ECO:0007669"/>
    <property type="project" value="TreeGrafter"/>
</dbReference>
<dbReference type="AlphaFoldDB" id="A0A7I7KT05"/>
<organism evidence="7 8">
    <name type="scientific">Mycobacterium cookii</name>
    <dbReference type="NCBI Taxonomy" id="1775"/>
    <lineage>
        <taxon>Bacteria</taxon>
        <taxon>Bacillati</taxon>
        <taxon>Actinomycetota</taxon>
        <taxon>Actinomycetes</taxon>
        <taxon>Mycobacteriales</taxon>
        <taxon>Mycobacteriaceae</taxon>
        <taxon>Mycobacterium</taxon>
    </lineage>
</organism>
<keyword evidence="2" id="KW-0479">Metal-binding</keyword>
<dbReference type="InterPro" id="IPR042098">
    <property type="entry name" value="TauD-like_sf"/>
</dbReference>
<evidence type="ECO:0000256" key="5">
    <source>
        <dbReference type="ARBA" id="ARBA00023004"/>
    </source>
</evidence>
<comment type="similarity">
    <text evidence="1">Belongs to the TfdA dioxygenase family.</text>
</comment>
<feature type="domain" description="TauD/TfdA-like" evidence="6">
    <location>
        <begin position="4"/>
        <end position="252"/>
    </location>
</feature>
<evidence type="ECO:0000313" key="7">
    <source>
        <dbReference type="EMBL" id="BBX44914.1"/>
    </source>
</evidence>
<name>A0A7I7KT05_9MYCO</name>
<dbReference type="GO" id="GO:0006790">
    <property type="term" value="P:sulfur compound metabolic process"/>
    <property type="evidence" value="ECO:0007669"/>
    <property type="project" value="TreeGrafter"/>
</dbReference>
<dbReference type="GO" id="GO:0046872">
    <property type="term" value="F:metal ion binding"/>
    <property type="evidence" value="ECO:0007669"/>
    <property type="project" value="UniProtKB-KW"/>
</dbReference>
<keyword evidence="8" id="KW-1185">Reference proteome</keyword>
<accession>A0A7I7KT05</accession>
<evidence type="ECO:0000259" key="6">
    <source>
        <dbReference type="Pfam" id="PF02668"/>
    </source>
</evidence>
<protein>
    <submittedName>
        <fullName evidence="7">Taurine catabolism dioxygenase</fullName>
    </submittedName>
</protein>
<evidence type="ECO:0000256" key="3">
    <source>
        <dbReference type="ARBA" id="ARBA00022964"/>
    </source>
</evidence>
<sequence length="266" mass="28897">MFNVTAMTPIGARLTGVRVDTLDAASVAQVRFLLAEYGVLVLPGQHADDAGFLRFLRSFGPTMFTVGETPVPGHDELNVVSNVGRSKPPRSSFHTDTSYVAKPPAFTALRAVAVPERGGQTLFTNQYAAYDTLPVDVRQELLGRTITHVVTGLELGPDEETSATHPIIDVHPLSGRTYLYLSTPQRCARVSGMSAEQAANTVGFLFAHCTRPDNVYRHTWSPGDVVIWDNRCVMHCADHAGVRGDRVMHRGMIADVDREQIGSGPG</sequence>
<dbReference type="GO" id="GO:0000908">
    <property type="term" value="F:taurine dioxygenase activity"/>
    <property type="evidence" value="ECO:0007669"/>
    <property type="project" value="TreeGrafter"/>
</dbReference>
<dbReference type="InterPro" id="IPR051323">
    <property type="entry name" value="AtsK-like"/>
</dbReference>
<evidence type="ECO:0000256" key="4">
    <source>
        <dbReference type="ARBA" id="ARBA00023002"/>
    </source>
</evidence>
<evidence type="ECO:0000256" key="2">
    <source>
        <dbReference type="ARBA" id="ARBA00022723"/>
    </source>
</evidence>
<keyword evidence="3 7" id="KW-0223">Dioxygenase</keyword>
<dbReference type="InterPro" id="IPR003819">
    <property type="entry name" value="TauD/TfdA-like"/>
</dbReference>
<keyword evidence="5" id="KW-0408">Iron</keyword>
<dbReference type="PANTHER" id="PTHR30468">
    <property type="entry name" value="ALPHA-KETOGLUTARATE-DEPENDENT SULFONATE DIOXYGENASE"/>
    <property type="match status" value="1"/>
</dbReference>
<evidence type="ECO:0000313" key="8">
    <source>
        <dbReference type="Proteomes" id="UP000465866"/>
    </source>
</evidence>
<gene>
    <name evidence="7" type="ORF">MCOO_09290</name>
</gene>
<dbReference type="Pfam" id="PF02668">
    <property type="entry name" value="TauD"/>
    <property type="match status" value="1"/>
</dbReference>